<organism evidence="2">
    <name type="scientific">Ajellomyces capsulatus (strain H88)</name>
    <name type="common">Darling's disease fungus</name>
    <name type="synonym">Histoplasma capsulatum</name>
    <dbReference type="NCBI Taxonomy" id="544711"/>
    <lineage>
        <taxon>Eukaryota</taxon>
        <taxon>Fungi</taxon>
        <taxon>Dikarya</taxon>
        <taxon>Ascomycota</taxon>
        <taxon>Pezizomycotina</taxon>
        <taxon>Eurotiomycetes</taxon>
        <taxon>Eurotiomycetidae</taxon>
        <taxon>Onygenales</taxon>
        <taxon>Ajellomycetaceae</taxon>
        <taxon>Histoplasma</taxon>
    </lineage>
</organism>
<evidence type="ECO:0000313" key="2">
    <source>
        <dbReference type="Proteomes" id="UP000008142"/>
    </source>
</evidence>
<dbReference type="EMBL" id="DS990637">
    <property type="protein sequence ID" value="EGC42768.1"/>
    <property type="molecule type" value="Genomic_DNA"/>
</dbReference>
<sequence>MARIHLKSPKNSPYQPDVALCMHPTMQKRERKSLHKVAEIILEAIQKPFHAGRQCGIWPIQPTNQHRPLDPSIANVAGAFDLLSLRTVRDTLRFSSRTWPASQQSNGMLWSGAPVLTACLSPGISAYSKLVAVGFRCWDQIARSTMTQSLSKFERREGGGAIARLFSDVFILSPVFDPPHSSKSF</sequence>
<reference evidence="2" key="1">
    <citation type="submission" date="2008-07" db="EMBL/GenBank/DDBJ databases">
        <title>Annotation of Ajellomyces capsulatus strain H88.</title>
        <authorList>
            <person name="Champion M."/>
            <person name="Cuomo C."/>
            <person name="Ma L.-J."/>
            <person name="Henn M.R."/>
            <person name="Sil A."/>
            <person name="Goldman B."/>
            <person name="Young S.K."/>
            <person name="Kodira C.D."/>
            <person name="Zeng Q."/>
            <person name="Koehrsen M."/>
            <person name="Alvarado L."/>
            <person name="Berlin A."/>
            <person name="Borenstein D."/>
            <person name="Chen Z."/>
            <person name="Engels R."/>
            <person name="Freedman E."/>
            <person name="Gellesch M."/>
            <person name="Goldberg J."/>
            <person name="Griggs A."/>
            <person name="Gujja S."/>
            <person name="Heiman D."/>
            <person name="Hepburn T."/>
            <person name="Howarth C."/>
            <person name="Jen D."/>
            <person name="Larson L."/>
            <person name="Lewis B."/>
            <person name="Mehta T."/>
            <person name="Park D."/>
            <person name="Pearson M."/>
            <person name="Roberts A."/>
            <person name="Saif S."/>
            <person name="Shea T."/>
            <person name="Shenoy N."/>
            <person name="Sisk P."/>
            <person name="Stolte C."/>
            <person name="Sykes S."/>
            <person name="Walk T."/>
            <person name="White J."/>
            <person name="Yandava C."/>
            <person name="Klein B."/>
            <person name="McEwen J.G."/>
            <person name="Puccia R."/>
            <person name="Goldman G.H."/>
            <person name="Felipe M.S."/>
            <person name="Nino-Vega G."/>
            <person name="San-Blas G."/>
            <person name="Taylor J."/>
            <person name="Mendoza L."/>
            <person name="Galagan J."/>
            <person name="Nusbaum C."/>
            <person name="Birren B."/>
        </authorList>
    </citation>
    <scope>NUCLEOTIDE SEQUENCE [LARGE SCALE GENOMIC DNA]</scope>
    <source>
        <strain evidence="2">H88</strain>
    </source>
</reference>
<dbReference type="HOGENOM" id="CLU_1651674_0_0_1"/>
<evidence type="ECO:0000313" key="1">
    <source>
        <dbReference type="EMBL" id="EGC42768.1"/>
    </source>
</evidence>
<proteinExistence type="predicted"/>
<dbReference type="AlphaFoldDB" id="F0U9U6"/>
<protein>
    <submittedName>
        <fullName evidence="1">Predicted protein</fullName>
    </submittedName>
</protein>
<accession>F0U9U6</accession>
<name>F0U9U6_AJEC8</name>
<dbReference type="Proteomes" id="UP000008142">
    <property type="component" value="Unassembled WGS sequence"/>
</dbReference>
<gene>
    <name evidence="1" type="ORF">HCEG_01983</name>
</gene>
<dbReference type="OMA" id="FHAGRQC"/>